<reference evidence="2 3" key="1">
    <citation type="submission" date="2016-04" db="EMBL/GenBank/DDBJ databases">
        <authorList>
            <person name="Evans L.H."/>
            <person name="Alamgir A."/>
            <person name="Owens N."/>
            <person name="Weber N.D."/>
            <person name="Virtaneva K."/>
            <person name="Barbian K."/>
            <person name="Babar A."/>
            <person name="Rosenke K."/>
        </authorList>
    </citation>
    <scope>NUCLEOTIDE SEQUENCE [LARGE SCALE GENOMIC DNA]</scope>
    <source>
        <strain evidence="2 3">IFM 0406</strain>
    </source>
</reference>
<dbReference type="STRING" id="455432.AWN90_37585"/>
<evidence type="ECO:0000313" key="3">
    <source>
        <dbReference type="Proteomes" id="UP000076512"/>
    </source>
</evidence>
<dbReference type="Proteomes" id="UP000076512">
    <property type="component" value="Unassembled WGS sequence"/>
</dbReference>
<dbReference type="EMBL" id="LWGR01000010">
    <property type="protein sequence ID" value="KZM72102.1"/>
    <property type="molecule type" value="Genomic_DNA"/>
</dbReference>
<keyword evidence="1" id="KW-0812">Transmembrane</keyword>
<keyword evidence="3" id="KW-1185">Reference proteome</keyword>
<feature type="transmembrane region" description="Helical" evidence="1">
    <location>
        <begin position="488"/>
        <end position="505"/>
    </location>
</feature>
<sequence>MAPLLALLDELAGLTRAAGRADLTARLGMSRARVADPRVRLVVVGEPKNGMSTLVNGLVGAVVSATDSPVSVPVIAEYGHESSATLVRALPGGRTERQPVDPLNPGPALSAEGVIRAEFTEPSALLAEGFVVMDAPGAPAETPTTWSLIAAADAVLYVVEARAEYTPEQIALLQRIQQVCPTVVCVLNKIDRYPHWARVQQRNRELLDNAGLGFAVAPISAELHRRSGRDQRLDMESGVPQLVDHLRDYVLGRADSVARDAAVRDICSITDHLALALRSEAETLRDPRRFNEITERLRMARAEADDLRQRSSNWQVALADGCSELMADIEHDLRHRLRSLIRDTETEIIQKDPAPGWKEFGADLDARICEAVEENFVIAHYRSAELAEQVAAKFPGGPGQKHAGMTNGQHAGMTNGQHAGMTNGSVVDLPDMRLENPGEVLEPVASLEPLSSAKIGVVQPVLNVMRGSYGGLLMVGVLLTALLNMPPVNWYSGAAAVLFGVNAVWEDRRMRRERRQAEAKVAVSRLMDDVIFQVSKESRFRLRAVQRTLRDHFTDLATQTLRSVDESLRAAEEAAAMHSPEGRNRRLTDIENALVGLREVREKADTL</sequence>
<dbReference type="RefSeq" id="WP_067596169.1">
    <property type="nucleotide sequence ID" value="NZ_JABMCZ010000001.1"/>
</dbReference>
<dbReference type="SUPFAM" id="SSF52540">
    <property type="entry name" value="P-loop containing nucleoside triphosphate hydrolases"/>
    <property type="match status" value="1"/>
</dbReference>
<keyword evidence="1" id="KW-1133">Transmembrane helix</keyword>
<keyword evidence="1" id="KW-0472">Membrane</keyword>
<name>A0A164L7D7_9NOCA</name>
<proteinExistence type="predicted"/>
<dbReference type="OrthoDB" id="3798616at2"/>
<accession>A0A164L7D7</accession>
<dbReference type="InterPro" id="IPR027417">
    <property type="entry name" value="P-loop_NTPase"/>
</dbReference>
<dbReference type="AlphaFoldDB" id="A0A164L7D7"/>
<gene>
    <name evidence="2" type="ORF">AWN90_37585</name>
</gene>
<comment type="caution">
    <text evidence="2">The sequence shown here is derived from an EMBL/GenBank/DDBJ whole genome shotgun (WGS) entry which is preliminary data.</text>
</comment>
<evidence type="ECO:0000313" key="2">
    <source>
        <dbReference type="EMBL" id="KZM72102.1"/>
    </source>
</evidence>
<protein>
    <submittedName>
        <fullName evidence="2">Uncharacterized protein</fullName>
    </submittedName>
</protein>
<organism evidence="2 3">
    <name type="scientific">Nocardia terpenica</name>
    <dbReference type="NCBI Taxonomy" id="455432"/>
    <lineage>
        <taxon>Bacteria</taxon>
        <taxon>Bacillati</taxon>
        <taxon>Actinomycetota</taxon>
        <taxon>Actinomycetes</taxon>
        <taxon>Mycobacteriales</taxon>
        <taxon>Nocardiaceae</taxon>
        <taxon>Nocardia</taxon>
    </lineage>
</organism>
<dbReference type="Gene3D" id="3.40.50.300">
    <property type="entry name" value="P-loop containing nucleotide triphosphate hydrolases"/>
    <property type="match status" value="1"/>
</dbReference>
<evidence type="ECO:0000256" key="1">
    <source>
        <dbReference type="SAM" id="Phobius"/>
    </source>
</evidence>